<dbReference type="Gene3D" id="1.10.260.40">
    <property type="entry name" value="lambda repressor-like DNA-binding domains"/>
    <property type="match status" value="1"/>
</dbReference>
<dbReference type="SUPFAM" id="SSF47413">
    <property type="entry name" value="lambda repressor-like DNA-binding domains"/>
    <property type="match status" value="1"/>
</dbReference>
<dbReference type="PROSITE" id="PS50943">
    <property type="entry name" value="HTH_CROC1"/>
    <property type="match status" value="1"/>
</dbReference>
<dbReference type="EMBL" id="CAADFR010000058">
    <property type="protein sequence ID" value="VFK40330.1"/>
    <property type="molecule type" value="Genomic_DNA"/>
</dbReference>
<dbReference type="InterPro" id="IPR052345">
    <property type="entry name" value="Rad_response_metalloprotease"/>
</dbReference>
<dbReference type="CDD" id="cd00093">
    <property type="entry name" value="HTH_XRE"/>
    <property type="match status" value="1"/>
</dbReference>
<feature type="domain" description="HTH cro/C1-type" evidence="2">
    <location>
        <begin position="14"/>
        <end position="69"/>
    </location>
</feature>
<dbReference type="InterPro" id="IPR010982">
    <property type="entry name" value="Lambda_DNA-bd_dom_sf"/>
</dbReference>
<dbReference type="GO" id="GO:0003677">
    <property type="term" value="F:DNA binding"/>
    <property type="evidence" value="ECO:0007669"/>
    <property type="project" value="InterPro"/>
</dbReference>
<dbReference type="PANTHER" id="PTHR43236:SF2">
    <property type="entry name" value="BLL0069 PROTEIN"/>
    <property type="match status" value="1"/>
</dbReference>
<name>A0A450YX13_9GAMM</name>
<dbReference type="InterPro" id="IPR010359">
    <property type="entry name" value="IrrE_HExxH"/>
</dbReference>
<evidence type="ECO:0000313" key="4">
    <source>
        <dbReference type="EMBL" id="VFK45989.1"/>
    </source>
</evidence>
<dbReference type="InterPro" id="IPR001387">
    <property type="entry name" value="Cro/C1-type_HTH"/>
</dbReference>
<accession>A0A450YX13</accession>
<evidence type="ECO:0000313" key="3">
    <source>
        <dbReference type="EMBL" id="VFK40330.1"/>
    </source>
</evidence>
<evidence type="ECO:0000259" key="2">
    <source>
        <dbReference type="PROSITE" id="PS50943"/>
    </source>
</evidence>
<sequence>MNQSIPIPVNGEVLRWARVSANLSPEEVAARIKRNIQDIQAWERGEAYPTYVQLEKLAYEIYKRPLALFFFPEPPEEESIDRTFRTLPEQVLERIPSRLHFLLRKARVLQLNLAELYDGENPATNNILRDLQFAPSVVATRMAEQARAFLGIELADQRSWDGAEDALQRWRDALESHGVFVFKDSFNPSGKKKPNAGDSPFSGFCLYDAQFPLIYLDNNKPKTRQIFTLFHELAHLLMRTGGVDTRQDDYIEYLAGDDKKIEVLCNRFAAEFLVPIGDFRAHSTGITIDDDAIDNLAKRYQVSRETILRRFLDQRRVSRADYKRKVRQWQDEYQACGKTGGGSHYNTKGVYLGERYIETVFRHYHRGRISVEQAADYLGAKTKHVPKVEAWLFERGART</sequence>
<reference evidence="4" key="1">
    <citation type="submission" date="2019-02" db="EMBL/GenBank/DDBJ databases">
        <authorList>
            <person name="Gruber-Vodicka R. H."/>
            <person name="Seah K. B. B."/>
        </authorList>
    </citation>
    <scope>NUCLEOTIDE SEQUENCE</scope>
    <source>
        <strain evidence="4">BECK_S1320</strain>
        <strain evidence="3">BECK_S1321</strain>
    </source>
</reference>
<evidence type="ECO:0000256" key="1">
    <source>
        <dbReference type="ARBA" id="ARBA00007227"/>
    </source>
</evidence>
<dbReference type="PANTHER" id="PTHR43236">
    <property type="entry name" value="ANTITOXIN HIGA1"/>
    <property type="match status" value="1"/>
</dbReference>
<comment type="similarity">
    <text evidence="1">Belongs to the short-chain fatty acyl-CoA assimilation regulator (ScfR) family.</text>
</comment>
<dbReference type="EMBL" id="CAADFU010000065">
    <property type="protein sequence ID" value="VFK45989.1"/>
    <property type="molecule type" value="Genomic_DNA"/>
</dbReference>
<organism evidence="4">
    <name type="scientific">Candidatus Kentrum sp. SD</name>
    <dbReference type="NCBI Taxonomy" id="2126332"/>
    <lineage>
        <taxon>Bacteria</taxon>
        <taxon>Pseudomonadati</taxon>
        <taxon>Pseudomonadota</taxon>
        <taxon>Gammaproteobacteria</taxon>
        <taxon>Candidatus Kentrum</taxon>
    </lineage>
</organism>
<protein>
    <submittedName>
        <fullName evidence="4">Zn-dependent peptidase ImmA, M78 family</fullName>
    </submittedName>
</protein>
<dbReference type="Gene3D" id="1.10.10.2910">
    <property type="match status" value="1"/>
</dbReference>
<gene>
    <name evidence="4" type="ORF">BECKSD772E_GA0070983_106515</name>
    <name evidence="3" type="ORF">BECKSD772F_GA0070984_105815</name>
</gene>
<dbReference type="Pfam" id="PF06114">
    <property type="entry name" value="Peptidase_M78"/>
    <property type="match status" value="1"/>
</dbReference>
<dbReference type="AlphaFoldDB" id="A0A450YX13"/>
<proteinExistence type="inferred from homology"/>